<gene>
    <name evidence="1" type="ORF">GKZ28_01545</name>
</gene>
<organism evidence="1 2">
    <name type="scientific">Clostridium chromiireducens</name>
    <dbReference type="NCBI Taxonomy" id="225345"/>
    <lineage>
        <taxon>Bacteria</taxon>
        <taxon>Bacillati</taxon>
        <taxon>Bacillota</taxon>
        <taxon>Clostridia</taxon>
        <taxon>Eubacteriales</taxon>
        <taxon>Clostridiaceae</taxon>
        <taxon>Clostridium</taxon>
    </lineage>
</organism>
<comment type="caution">
    <text evidence="1">The sequence shown here is derived from an EMBL/GenBank/DDBJ whole genome shotgun (WGS) entry which is preliminary data.</text>
</comment>
<dbReference type="EMBL" id="WSRQ01000002">
    <property type="protein sequence ID" value="MVX62385.1"/>
    <property type="molecule type" value="Genomic_DNA"/>
</dbReference>
<dbReference type="Gene3D" id="1.20.1440.60">
    <property type="entry name" value="23S rRNA-intervening sequence"/>
    <property type="match status" value="1"/>
</dbReference>
<dbReference type="InterPro" id="IPR036583">
    <property type="entry name" value="23S_rRNA_IVS_sf"/>
</dbReference>
<dbReference type="AlphaFoldDB" id="A0A964RJ24"/>
<name>A0A964RJ24_9CLOT</name>
<reference evidence="1" key="1">
    <citation type="submission" date="2019-12" db="EMBL/GenBank/DDBJ databases">
        <title>Microbes associate with the intestines of laboratory mice.</title>
        <authorList>
            <person name="Navarre W."/>
            <person name="Wong E."/>
        </authorList>
    </citation>
    <scope>NUCLEOTIDE SEQUENCE</scope>
    <source>
        <strain evidence="1">NM79_F5</strain>
    </source>
</reference>
<accession>A0A964RJ24</accession>
<dbReference type="InterPro" id="IPR012657">
    <property type="entry name" value="23S_rRNA-intervening_sequence"/>
</dbReference>
<proteinExistence type="predicted"/>
<dbReference type="Proteomes" id="UP000656077">
    <property type="component" value="Unassembled WGS sequence"/>
</dbReference>
<evidence type="ECO:0000313" key="1">
    <source>
        <dbReference type="EMBL" id="MVX62385.1"/>
    </source>
</evidence>
<dbReference type="SUPFAM" id="SSF158446">
    <property type="entry name" value="IVS-encoded protein-like"/>
    <property type="match status" value="1"/>
</dbReference>
<sequence>MKNTKTFIEGLDNEANYAISKVDFIAKMYIALKEAAETEYWIILLEKPGYIEVNKCDIKNKCLSLKLVKEMND</sequence>
<protein>
    <submittedName>
        <fullName evidence="1">Four helix bundle protein</fullName>
    </submittedName>
</protein>
<evidence type="ECO:0000313" key="2">
    <source>
        <dbReference type="Proteomes" id="UP000656077"/>
    </source>
</evidence>
<dbReference type="NCBIfam" id="TIGR02436">
    <property type="entry name" value="four helix bundle protein"/>
    <property type="match status" value="1"/>
</dbReference>
<dbReference type="RefSeq" id="WP_160357811.1">
    <property type="nucleotide sequence ID" value="NZ_JBLZIA010000001.1"/>
</dbReference>